<feature type="transmembrane region" description="Helical" evidence="23">
    <location>
        <begin position="159"/>
        <end position="176"/>
    </location>
</feature>
<feature type="transmembrane region" description="Helical" evidence="23">
    <location>
        <begin position="342"/>
        <end position="361"/>
    </location>
</feature>
<evidence type="ECO:0000256" key="19">
    <source>
        <dbReference type="ARBA" id="ARBA00044770"/>
    </source>
</evidence>
<feature type="transmembrane region" description="Helical" evidence="23">
    <location>
        <begin position="36"/>
        <end position="57"/>
    </location>
</feature>
<evidence type="ECO:0000313" key="24">
    <source>
        <dbReference type="EMBL" id="OXM82423.1"/>
    </source>
</evidence>
<reference evidence="24 25" key="1">
    <citation type="submission" date="2017-07" db="EMBL/GenBank/DDBJ databases">
        <title>Genome sequencing and assembly of Paenibacillus rigui.</title>
        <authorList>
            <person name="Mayilraj S."/>
        </authorList>
    </citation>
    <scope>NUCLEOTIDE SEQUENCE [LARGE SCALE GENOMIC DNA]</scope>
    <source>
        <strain evidence="24 25">JCM 16352</strain>
    </source>
</reference>
<dbReference type="NCBIfam" id="TIGR02614">
    <property type="entry name" value="ftsW"/>
    <property type="match status" value="1"/>
</dbReference>
<feature type="region of interest" description="Disordered" evidence="22">
    <location>
        <begin position="368"/>
        <end position="394"/>
    </location>
</feature>
<dbReference type="EMBL" id="NMQW01000076">
    <property type="protein sequence ID" value="OXM82423.1"/>
    <property type="molecule type" value="Genomic_DNA"/>
</dbReference>
<evidence type="ECO:0000256" key="9">
    <source>
        <dbReference type="ARBA" id="ARBA00022984"/>
    </source>
</evidence>
<dbReference type="GO" id="GO:0009252">
    <property type="term" value="P:peptidoglycan biosynthetic process"/>
    <property type="evidence" value="ECO:0007669"/>
    <property type="project" value="UniProtKB-KW"/>
</dbReference>
<comment type="pathway">
    <text evidence="2">Cell wall biogenesis; peptidoglycan biosynthesis.</text>
</comment>
<name>A0A229UGA4_9BACL</name>
<feature type="transmembrane region" description="Helical" evidence="23">
    <location>
        <begin position="303"/>
        <end position="322"/>
    </location>
</feature>
<gene>
    <name evidence="24" type="primary">ftsW</name>
    <name evidence="24" type="ORF">CF651_31080</name>
</gene>
<feature type="transmembrane region" description="Helical" evidence="23">
    <location>
        <begin position="94"/>
        <end position="124"/>
    </location>
</feature>
<feature type="transmembrane region" description="Helical" evidence="23">
    <location>
        <begin position="136"/>
        <end position="153"/>
    </location>
</feature>
<dbReference type="InterPro" id="IPR013437">
    <property type="entry name" value="FtsW"/>
</dbReference>
<comment type="similarity">
    <text evidence="16">Belongs to the SEDS family. FtsW subfamily.</text>
</comment>
<evidence type="ECO:0000256" key="15">
    <source>
        <dbReference type="ARBA" id="ARBA00033270"/>
    </source>
</evidence>
<comment type="subcellular location">
    <subcellularLocation>
        <location evidence="1">Cell membrane</location>
        <topology evidence="1">Multi-pass membrane protein</topology>
    </subcellularLocation>
</comment>
<protein>
    <recommendedName>
        <fullName evidence="17">Probable peptidoglycan glycosyltransferase FtsW</fullName>
        <ecNumber evidence="19">2.4.99.28</ecNumber>
    </recommendedName>
    <alternativeName>
        <fullName evidence="18">Cell division protein FtsW</fullName>
    </alternativeName>
    <alternativeName>
        <fullName evidence="15">Cell wall polymerase</fullName>
    </alternativeName>
    <alternativeName>
        <fullName evidence="14">Peptidoglycan polymerase</fullName>
    </alternativeName>
</protein>
<keyword evidence="11 23" id="KW-0472">Membrane</keyword>
<evidence type="ECO:0000256" key="4">
    <source>
        <dbReference type="ARBA" id="ARBA00022618"/>
    </source>
</evidence>
<dbReference type="InterPro" id="IPR001182">
    <property type="entry name" value="FtsW/RodA"/>
</dbReference>
<evidence type="ECO:0000256" key="17">
    <source>
        <dbReference type="ARBA" id="ARBA00041185"/>
    </source>
</evidence>
<evidence type="ECO:0000256" key="6">
    <source>
        <dbReference type="ARBA" id="ARBA00022679"/>
    </source>
</evidence>
<evidence type="ECO:0000256" key="8">
    <source>
        <dbReference type="ARBA" id="ARBA00022960"/>
    </source>
</evidence>
<keyword evidence="4" id="KW-0132">Cell division</keyword>
<keyword evidence="13" id="KW-0961">Cell wall biogenesis/degradation</keyword>
<evidence type="ECO:0000256" key="14">
    <source>
        <dbReference type="ARBA" id="ARBA00032370"/>
    </source>
</evidence>
<keyword evidence="3" id="KW-1003">Cell membrane</keyword>
<organism evidence="24 25">
    <name type="scientific">Paenibacillus rigui</name>
    <dbReference type="NCBI Taxonomy" id="554312"/>
    <lineage>
        <taxon>Bacteria</taxon>
        <taxon>Bacillati</taxon>
        <taxon>Bacillota</taxon>
        <taxon>Bacilli</taxon>
        <taxon>Bacillales</taxon>
        <taxon>Paenibacillaceae</taxon>
        <taxon>Paenibacillus</taxon>
    </lineage>
</organism>
<evidence type="ECO:0000256" key="21">
    <source>
        <dbReference type="ARBA" id="ARBA00049966"/>
    </source>
</evidence>
<keyword evidence="6" id="KW-0808">Transferase</keyword>
<dbReference type="OrthoDB" id="9812661at2"/>
<evidence type="ECO:0000256" key="12">
    <source>
        <dbReference type="ARBA" id="ARBA00023306"/>
    </source>
</evidence>
<accession>A0A229UGA4</accession>
<dbReference type="EC" id="2.4.99.28" evidence="19"/>
<dbReference type="GO" id="GO:0015648">
    <property type="term" value="F:lipid-linked peptidoglycan transporter activity"/>
    <property type="evidence" value="ECO:0007669"/>
    <property type="project" value="TreeGrafter"/>
</dbReference>
<dbReference type="GO" id="GO:0032153">
    <property type="term" value="C:cell division site"/>
    <property type="evidence" value="ECO:0007669"/>
    <property type="project" value="TreeGrafter"/>
</dbReference>
<feature type="transmembrane region" description="Helical" evidence="23">
    <location>
        <begin position="265"/>
        <end position="291"/>
    </location>
</feature>
<keyword evidence="12" id="KW-0131">Cell cycle</keyword>
<comment type="catalytic activity">
    <reaction evidence="20">
        <text>[GlcNAc-(1-&gt;4)-Mur2Ac(oyl-L-Ala-gamma-D-Glu-L-Lys-D-Ala-D-Ala)](n)-di-trans,octa-cis-undecaprenyl diphosphate + beta-D-GlcNAc-(1-&gt;4)-Mur2Ac(oyl-L-Ala-gamma-D-Glu-L-Lys-D-Ala-D-Ala)-di-trans,octa-cis-undecaprenyl diphosphate = [GlcNAc-(1-&gt;4)-Mur2Ac(oyl-L-Ala-gamma-D-Glu-L-Lys-D-Ala-D-Ala)](n+1)-di-trans,octa-cis-undecaprenyl diphosphate + di-trans,octa-cis-undecaprenyl diphosphate + H(+)</text>
        <dbReference type="Rhea" id="RHEA:23708"/>
        <dbReference type="Rhea" id="RHEA-COMP:9602"/>
        <dbReference type="Rhea" id="RHEA-COMP:9603"/>
        <dbReference type="ChEBI" id="CHEBI:15378"/>
        <dbReference type="ChEBI" id="CHEBI:58405"/>
        <dbReference type="ChEBI" id="CHEBI:60033"/>
        <dbReference type="ChEBI" id="CHEBI:78435"/>
        <dbReference type="EC" id="2.4.99.28"/>
    </reaction>
</comment>
<evidence type="ECO:0000256" key="2">
    <source>
        <dbReference type="ARBA" id="ARBA00004752"/>
    </source>
</evidence>
<evidence type="ECO:0000256" key="10">
    <source>
        <dbReference type="ARBA" id="ARBA00022989"/>
    </source>
</evidence>
<keyword evidence="7 23" id="KW-0812">Transmembrane</keyword>
<comment type="function">
    <text evidence="21">Peptidoglycan polymerase that is essential for cell division.</text>
</comment>
<dbReference type="RefSeq" id="WP_094018766.1">
    <property type="nucleotide sequence ID" value="NZ_NMQW01000076.1"/>
</dbReference>
<feature type="transmembrane region" description="Helical" evidence="23">
    <location>
        <begin position="12"/>
        <end position="30"/>
    </location>
</feature>
<dbReference type="GO" id="GO:0008955">
    <property type="term" value="F:peptidoglycan glycosyltransferase activity"/>
    <property type="evidence" value="ECO:0007669"/>
    <property type="project" value="UniProtKB-EC"/>
</dbReference>
<evidence type="ECO:0000256" key="16">
    <source>
        <dbReference type="ARBA" id="ARBA00038053"/>
    </source>
</evidence>
<sequence length="394" mass="43170">MNELIKRGKPDFLLLFLTFFLICFGLIFVYSASMALGSGIAIRQLISTCLGVFLMLLFMNIDYRKLRKWIIPAFIGVTILLLITPIIGVNKNNATSWIALGSFTIQPAEFAKLAVIIYVANLLSKKLEMVSDFKKGFIPPIAVVLFISALIMLQPDFGSTAILVSSTMIVIFVAGARIKHFAITAAIGAFFITIVYSINIILNDGEHDYRMNRITTYLNPWSDPQGNGYQIIQSLYALGHGRVTGAGLGQSIQKLNYLPLPYNDFIFSVIGEELGFIGGSFFLLIYLAFIWRCILVALRSKEIFGTLIGVGIASIIGIQAFINMGGVTNTIPMTGVTLPLISYGGSSMMVTLLGMGILLSISRDRTKSETQSNKKSTNSKNNTSVRLVTNGRVP</sequence>
<evidence type="ECO:0000256" key="22">
    <source>
        <dbReference type="SAM" id="MobiDB-lite"/>
    </source>
</evidence>
<dbReference type="PANTHER" id="PTHR30474">
    <property type="entry name" value="CELL CYCLE PROTEIN"/>
    <property type="match status" value="1"/>
</dbReference>
<evidence type="ECO:0000256" key="13">
    <source>
        <dbReference type="ARBA" id="ARBA00023316"/>
    </source>
</evidence>
<dbReference type="GO" id="GO:0071555">
    <property type="term" value="P:cell wall organization"/>
    <property type="evidence" value="ECO:0007669"/>
    <property type="project" value="UniProtKB-KW"/>
</dbReference>
<proteinExistence type="inferred from homology"/>
<feature type="transmembrane region" description="Helical" evidence="23">
    <location>
        <begin position="69"/>
        <end position="88"/>
    </location>
</feature>
<evidence type="ECO:0000256" key="20">
    <source>
        <dbReference type="ARBA" id="ARBA00049902"/>
    </source>
</evidence>
<dbReference type="GO" id="GO:0051301">
    <property type="term" value="P:cell division"/>
    <property type="evidence" value="ECO:0007669"/>
    <property type="project" value="UniProtKB-KW"/>
</dbReference>
<keyword evidence="25" id="KW-1185">Reference proteome</keyword>
<evidence type="ECO:0000256" key="1">
    <source>
        <dbReference type="ARBA" id="ARBA00004651"/>
    </source>
</evidence>
<evidence type="ECO:0000256" key="7">
    <source>
        <dbReference type="ARBA" id="ARBA00022692"/>
    </source>
</evidence>
<evidence type="ECO:0000256" key="18">
    <source>
        <dbReference type="ARBA" id="ARBA00041418"/>
    </source>
</evidence>
<dbReference type="AlphaFoldDB" id="A0A229UGA4"/>
<keyword evidence="8" id="KW-0133">Cell shape</keyword>
<keyword evidence="10 23" id="KW-1133">Transmembrane helix</keyword>
<evidence type="ECO:0000256" key="5">
    <source>
        <dbReference type="ARBA" id="ARBA00022676"/>
    </source>
</evidence>
<feature type="transmembrane region" description="Helical" evidence="23">
    <location>
        <begin position="183"/>
        <end position="202"/>
    </location>
</feature>
<keyword evidence="9" id="KW-0573">Peptidoglycan synthesis</keyword>
<comment type="caution">
    <text evidence="24">The sequence shown here is derived from an EMBL/GenBank/DDBJ whole genome shotgun (WGS) entry which is preliminary data.</text>
</comment>
<keyword evidence="5" id="KW-0328">Glycosyltransferase</keyword>
<dbReference type="Proteomes" id="UP000215509">
    <property type="component" value="Unassembled WGS sequence"/>
</dbReference>
<evidence type="ECO:0000256" key="11">
    <source>
        <dbReference type="ARBA" id="ARBA00023136"/>
    </source>
</evidence>
<dbReference type="GO" id="GO:0005886">
    <property type="term" value="C:plasma membrane"/>
    <property type="evidence" value="ECO:0007669"/>
    <property type="project" value="UniProtKB-SubCell"/>
</dbReference>
<evidence type="ECO:0000313" key="25">
    <source>
        <dbReference type="Proteomes" id="UP000215509"/>
    </source>
</evidence>
<dbReference type="GO" id="GO:0008360">
    <property type="term" value="P:regulation of cell shape"/>
    <property type="evidence" value="ECO:0007669"/>
    <property type="project" value="UniProtKB-KW"/>
</dbReference>
<evidence type="ECO:0000256" key="3">
    <source>
        <dbReference type="ARBA" id="ARBA00022475"/>
    </source>
</evidence>
<dbReference type="Pfam" id="PF01098">
    <property type="entry name" value="FTSW_RODA_SPOVE"/>
    <property type="match status" value="1"/>
</dbReference>
<dbReference type="PANTHER" id="PTHR30474:SF2">
    <property type="entry name" value="PEPTIDOGLYCAN GLYCOSYLTRANSFERASE FTSW-RELATED"/>
    <property type="match status" value="1"/>
</dbReference>
<evidence type="ECO:0000256" key="23">
    <source>
        <dbReference type="SAM" id="Phobius"/>
    </source>
</evidence>
<feature type="compositionally biased region" description="Low complexity" evidence="22">
    <location>
        <begin position="369"/>
        <end position="384"/>
    </location>
</feature>